<proteinExistence type="predicted"/>
<dbReference type="Pfam" id="PF05069">
    <property type="entry name" value="Phage_tail_S"/>
    <property type="match status" value="1"/>
</dbReference>
<dbReference type="AlphaFoldDB" id="A0A1I6W0K6"/>
<keyword evidence="2" id="KW-1185">Reference proteome</keyword>
<organism evidence="1 2">
    <name type="scientific">Acinetobacter bohemicus</name>
    <dbReference type="NCBI Taxonomy" id="1435036"/>
    <lineage>
        <taxon>Bacteria</taxon>
        <taxon>Pseudomonadati</taxon>
        <taxon>Pseudomonadota</taxon>
        <taxon>Gammaproteobacteria</taxon>
        <taxon>Moraxellales</taxon>
        <taxon>Moraxellaceae</taxon>
        <taxon>Acinetobacter</taxon>
    </lineage>
</organism>
<dbReference type="EMBL" id="FOZU01000037">
    <property type="protein sequence ID" value="SFT19528.1"/>
    <property type="molecule type" value="Genomic_DNA"/>
</dbReference>
<reference evidence="2" key="1">
    <citation type="submission" date="2016-10" db="EMBL/GenBank/DDBJ databases">
        <authorList>
            <person name="Varghese N."/>
            <person name="Submissions S."/>
        </authorList>
    </citation>
    <scope>NUCLEOTIDE SEQUENCE [LARGE SCALE GENOMIC DNA]</scope>
    <source>
        <strain evidence="2">ANC 5076</strain>
    </source>
</reference>
<dbReference type="InterPro" id="IPR006522">
    <property type="entry name" value="Phage_virion_morphogenesis"/>
</dbReference>
<dbReference type="RefSeq" id="WP_074947572.1">
    <property type="nucleotide sequence ID" value="NZ_CAJJDZ010000007.1"/>
</dbReference>
<evidence type="ECO:0000313" key="2">
    <source>
        <dbReference type="Proteomes" id="UP000182827"/>
    </source>
</evidence>
<name>A0A1I6W0K6_9GAMM</name>
<evidence type="ECO:0000313" key="1">
    <source>
        <dbReference type="EMBL" id="SFT19528.1"/>
    </source>
</evidence>
<accession>A0A1I6W0K6</accession>
<sequence length="182" mass="20297">MSGVAITIESDGESAVMQALALLSNFDQSKPKLFDAIGQTVVSNIRSRWANGVGLEGKWRLSGRVLREGGTTMRDTSRALNSMTHNVLSSGVEIGTDVEYAAIHHFGGEIKYEARMRRTYFRQDQRTGLVGNKFVRKARSNFMQESQGKAYKVNMPRRPFLGLTETDEQEVLSLIVEHLTGE</sequence>
<protein>
    <submittedName>
        <fullName evidence="1">Mu-like prophage protein gpG</fullName>
    </submittedName>
</protein>
<gene>
    <name evidence="1" type="ORF">SAMN05444586_103721</name>
</gene>
<dbReference type="Proteomes" id="UP000182827">
    <property type="component" value="Unassembled WGS sequence"/>
</dbReference>